<evidence type="ECO:0000256" key="9">
    <source>
        <dbReference type="PROSITE-ProRule" id="PRU01373"/>
    </source>
</evidence>
<dbReference type="CDD" id="cd16913">
    <property type="entry name" value="YkuD_like"/>
    <property type="match status" value="1"/>
</dbReference>
<dbReference type="FunFam" id="2.40.440.10:FF:000002">
    <property type="entry name" value="L,D-transpeptidase ErfK/SrfK"/>
    <property type="match status" value="1"/>
</dbReference>
<dbReference type="PROSITE" id="PS52029">
    <property type="entry name" value="LD_TPASE"/>
    <property type="match status" value="1"/>
</dbReference>
<comment type="pathway">
    <text evidence="1 9">Cell wall biogenesis; peptidoglycan biosynthesis.</text>
</comment>
<dbReference type="NCBIfam" id="TIGR01409">
    <property type="entry name" value="TAT_signal_seq"/>
    <property type="match status" value="1"/>
</dbReference>
<keyword evidence="3" id="KW-0328">Glycosyltransferase</keyword>
<dbReference type="InterPro" id="IPR005490">
    <property type="entry name" value="LD_TPept_cat_dom"/>
</dbReference>
<dbReference type="GO" id="GO:0071972">
    <property type="term" value="F:peptidoglycan L,D-transpeptidase activity"/>
    <property type="evidence" value="ECO:0007669"/>
    <property type="project" value="TreeGrafter"/>
</dbReference>
<evidence type="ECO:0000256" key="4">
    <source>
        <dbReference type="ARBA" id="ARBA00022679"/>
    </source>
</evidence>
<dbReference type="PANTHER" id="PTHR30582:SF24">
    <property type="entry name" value="L,D-TRANSPEPTIDASE ERFK_SRFK-RELATED"/>
    <property type="match status" value="1"/>
</dbReference>
<gene>
    <name evidence="11" type="ORF">AC244_20895</name>
</gene>
<comment type="similarity">
    <text evidence="2">Belongs to the YkuD family.</text>
</comment>
<feature type="active site" description="Proton donor/acceptor" evidence="9">
    <location>
        <position position="222"/>
    </location>
</feature>
<evidence type="ECO:0000256" key="1">
    <source>
        <dbReference type="ARBA" id="ARBA00004752"/>
    </source>
</evidence>
<reference evidence="12" key="1">
    <citation type="submission" date="2015-07" db="EMBL/GenBank/DDBJ databases">
        <title>Whole genome sequence of an Ensifer adhaerens strain isolated from a cave pool in the Wind Cave National Park.</title>
        <authorList>
            <person name="Eng W.W.H."/>
            <person name="Gan H.M."/>
            <person name="Barton H.A."/>
            <person name="Savka M.A."/>
        </authorList>
    </citation>
    <scope>NUCLEOTIDE SEQUENCE [LARGE SCALE GENOMIC DNA]</scope>
    <source>
        <strain evidence="12">SD006</strain>
    </source>
</reference>
<keyword evidence="6 9" id="KW-0133">Cell shape</keyword>
<dbReference type="PROSITE" id="PS51318">
    <property type="entry name" value="TAT"/>
    <property type="match status" value="1"/>
</dbReference>
<keyword evidence="8 9" id="KW-0961">Cell wall biogenesis/degradation</keyword>
<dbReference type="Proteomes" id="UP000037425">
    <property type="component" value="Unassembled WGS sequence"/>
</dbReference>
<dbReference type="SUPFAM" id="SSF141523">
    <property type="entry name" value="L,D-transpeptidase catalytic domain-like"/>
    <property type="match status" value="1"/>
</dbReference>
<dbReference type="GO" id="GO:0018104">
    <property type="term" value="P:peptidoglycan-protein cross-linking"/>
    <property type="evidence" value="ECO:0007669"/>
    <property type="project" value="TreeGrafter"/>
</dbReference>
<evidence type="ECO:0000256" key="6">
    <source>
        <dbReference type="ARBA" id="ARBA00022960"/>
    </source>
</evidence>
<dbReference type="OrthoDB" id="8478453at2"/>
<dbReference type="PATRIC" id="fig|106592.7.peg.2018"/>
<keyword evidence="4" id="KW-0808">Transferase</keyword>
<protein>
    <recommendedName>
        <fullName evidence="10">L,D-TPase catalytic domain-containing protein</fullName>
    </recommendedName>
</protein>
<accession>A0A0L8BQ67</accession>
<organism evidence="11 12">
    <name type="scientific">Ensifer adhaerens</name>
    <name type="common">Sinorhizobium morelense</name>
    <dbReference type="NCBI Taxonomy" id="106592"/>
    <lineage>
        <taxon>Bacteria</taxon>
        <taxon>Pseudomonadati</taxon>
        <taxon>Pseudomonadota</taxon>
        <taxon>Alphaproteobacteria</taxon>
        <taxon>Hyphomicrobiales</taxon>
        <taxon>Rhizobiaceae</taxon>
        <taxon>Sinorhizobium/Ensifer group</taxon>
        <taxon>Ensifer</taxon>
    </lineage>
</organism>
<evidence type="ECO:0000256" key="7">
    <source>
        <dbReference type="ARBA" id="ARBA00022984"/>
    </source>
</evidence>
<evidence type="ECO:0000256" key="5">
    <source>
        <dbReference type="ARBA" id="ARBA00022801"/>
    </source>
</evidence>
<evidence type="ECO:0000256" key="8">
    <source>
        <dbReference type="ARBA" id="ARBA00023316"/>
    </source>
</evidence>
<dbReference type="EMBL" id="LGAP01000015">
    <property type="protein sequence ID" value="KOF16728.1"/>
    <property type="molecule type" value="Genomic_DNA"/>
</dbReference>
<feature type="domain" description="L,D-TPase catalytic" evidence="10">
    <location>
        <begin position="123"/>
        <end position="262"/>
    </location>
</feature>
<dbReference type="Gene3D" id="2.40.440.10">
    <property type="entry name" value="L,D-transpeptidase catalytic domain-like"/>
    <property type="match status" value="1"/>
</dbReference>
<keyword evidence="5" id="KW-0378">Hydrolase</keyword>
<dbReference type="RefSeq" id="WP_053250728.1">
    <property type="nucleotide sequence ID" value="NZ_LGAP01000015.1"/>
</dbReference>
<dbReference type="GO" id="GO:0071555">
    <property type="term" value="P:cell wall organization"/>
    <property type="evidence" value="ECO:0007669"/>
    <property type="project" value="UniProtKB-UniRule"/>
</dbReference>
<evidence type="ECO:0000256" key="3">
    <source>
        <dbReference type="ARBA" id="ARBA00022676"/>
    </source>
</evidence>
<dbReference type="InterPro" id="IPR038063">
    <property type="entry name" value="Transpep_catalytic_dom"/>
</dbReference>
<dbReference type="GO" id="GO:0005576">
    <property type="term" value="C:extracellular region"/>
    <property type="evidence" value="ECO:0007669"/>
    <property type="project" value="TreeGrafter"/>
</dbReference>
<dbReference type="AlphaFoldDB" id="A0A0L8BQ67"/>
<evidence type="ECO:0000259" key="10">
    <source>
        <dbReference type="PROSITE" id="PS52029"/>
    </source>
</evidence>
<proteinExistence type="inferred from homology"/>
<dbReference type="InterPro" id="IPR050979">
    <property type="entry name" value="LD-transpeptidase"/>
</dbReference>
<name>A0A0L8BQ67_ENSAD</name>
<dbReference type="Pfam" id="PF03734">
    <property type="entry name" value="YkuD"/>
    <property type="match status" value="1"/>
</dbReference>
<dbReference type="PANTHER" id="PTHR30582">
    <property type="entry name" value="L,D-TRANSPEPTIDASE"/>
    <property type="match status" value="1"/>
</dbReference>
<dbReference type="GO" id="GO:0016757">
    <property type="term" value="F:glycosyltransferase activity"/>
    <property type="evidence" value="ECO:0007669"/>
    <property type="project" value="UniProtKB-KW"/>
</dbReference>
<evidence type="ECO:0000313" key="11">
    <source>
        <dbReference type="EMBL" id="KOF16728.1"/>
    </source>
</evidence>
<evidence type="ECO:0000256" key="2">
    <source>
        <dbReference type="ARBA" id="ARBA00005992"/>
    </source>
</evidence>
<keyword evidence="7 9" id="KW-0573">Peptidoglycan synthesis</keyword>
<evidence type="ECO:0000313" key="12">
    <source>
        <dbReference type="Proteomes" id="UP000037425"/>
    </source>
</evidence>
<comment type="caution">
    <text evidence="11">The sequence shown here is derived from an EMBL/GenBank/DDBJ whole genome shotgun (WGS) entry which is preliminary data.</text>
</comment>
<dbReference type="InterPro" id="IPR006311">
    <property type="entry name" value="TAT_signal"/>
</dbReference>
<feature type="active site" description="Nucleophile" evidence="9">
    <location>
        <position position="238"/>
    </location>
</feature>
<sequence>MSSSVIFSRRQFLRTSGIALASAGLASCTSSMNTDRFRQETAPVFRNPALEGGWVDPRAEGILEGPINEGPLPMGLPPQSAYYGNIYAAIDDGGYQIPAVPYRQIDARFYRQEVSDPFGERPGTIVVDTGDRFLYLIQPGGSALRYGVGLGREGFAWSGRGVIQWKKKWPRWTPPDSMIARQPQLAKYSAGNGGMAPGVGNPLGARALYIFQNGQDTLYRVHGSPEWKSIGKAVSSGCVRMLNQDVMDLYDRVRGKAPILVV</sequence>
<dbReference type="UniPathway" id="UPA00219"/>
<dbReference type="InterPro" id="IPR019546">
    <property type="entry name" value="TAT_signal_bac_arc"/>
</dbReference>
<dbReference type="GO" id="GO:0008360">
    <property type="term" value="P:regulation of cell shape"/>
    <property type="evidence" value="ECO:0007669"/>
    <property type="project" value="UniProtKB-UniRule"/>
</dbReference>